<comment type="caution">
    <text evidence="2">The sequence shown here is derived from an EMBL/GenBank/DDBJ whole genome shotgun (WGS) entry which is preliminary data.</text>
</comment>
<proteinExistence type="predicted"/>
<protein>
    <submittedName>
        <fullName evidence="2">Uncharacterized protein</fullName>
    </submittedName>
</protein>
<gene>
    <name evidence="2" type="ORF">JX360_07465</name>
</gene>
<keyword evidence="3" id="KW-1185">Reference proteome</keyword>
<keyword evidence="1" id="KW-0175">Coiled coil</keyword>
<evidence type="ECO:0000313" key="3">
    <source>
        <dbReference type="Proteomes" id="UP000830835"/>
    </source>
</evidence>
<feature type="coiled-coil region" evidence="1">
    <location>
        <begin position="277"/>
        <end position="304"/>
    </location>
</feature>
<dbReference type="Proteomes" id="UP000830835">
    <property type="component" value="Unassembled WGS sequence"/>
</dbReference>
<organism evidence="2 3">
    <name type="scientific">Thermostichus vulcanus str. 'Rupite'</name>
    <dbReference type="NCBI Taxonomy" id="2813851"/>
    <lineage>
        <taxon>Bacteria</taxon>
        <taxon>Bacillati</taxon>
        <taxon>Cyanobacteriota</taxon>
        <taxon>Cyanophyceae</taxon>
        <taxon>Thermostichales</taxon>
        <taxon>Thermostichaceae</taxon>
        <taxon>Thermostichus</taxon>
    </lineage>
</organism>
<name>A0ABT0CAD4_THEVL</name>
<dbReference type="EMBL" id="JAFIRA010000015">
    <property type="protein sequence ID" value="MCJ2542746.1"/>
    <property type="molecule type" value="Genomic_DNA"/>
</dbReference>
<evidence type="ECO:0000256" key="1">
    <source>
        <dbReference type="SAM" id="Coils"/>
    </source>
</evidence>
<reference evidence="2" key="1">
    <citation type="submission" date="2021-02" db="EMBL/GenBank/DDBJ databases">
        <title>The CRISPR/cas machinery reduction and long-range gene transfer in the hot spring cyanobacterium Synechococcus.</title>
        <authorList>
            <person name="Dvorak P."/>
            <person name="Jahodarova E."/>
            <person name="Hasler P."/>
            <person name="Poulickova A."/>
        </authorList>
    </citation>
    <scope>NUCLEOTIDE SEQUENCE</scope>
    <source>
        <strain evidence="2">Rupite</strain>
    </source>
</reference>
<evidence type="ECO:0000313" key="2">
    <source>
        <dbReference type="EMBL" id="MCJ2542746.1"/>
    </source>
</evidence>
<accession>A0ABT0CAD4</accession>
<sequence>MASLSLVVLNQSAWSCFSISETSRLLRPLQICPELTGTPVLSQEATAEIVYKFLLSNGRIGTMKGTISIEDFRGDRLRSIYEQLHIEKIVPTFTESIVVQMIDHLKPIFARDLDELLWQETFFFTAQDLRQEEFLLRGLRPEAIPRSFRPHLQRMYEKIMQVCRSLPNIAFQLCLRAYLEYNEIKNKYLLATLLSKYFYTLYRIGGLSRLESWAPIEVGSLRSSSHRVRVRALSRLLTMDNDSDDPLVGVGETGLASGYFSGVREASSMEMVSAEEIHKLRQDVEMARGEMTQAQRLVARYQEEEKQELLKRLQDPDKFLLFSIHQFFDNVFGSLPGEVKSEYGAVWVPRTSHLDERDRDQLIEHLHLITSETYLLSIPFSEATIIGYWRVLADSFYNQWVLNQYKQLQGYGVDLEPNGINVLARERFLEEVQLRFAARHREIVNQNVGKIAQIVVDSLAKRVAINTSQQSFQAMRAKLTTVLDMDISRKDVGEVKRLIDYFTDVFLGKREELRSPYPVGTILKVKVAIEARPPDGRTRIGLEILNQLYREYVPTLRHAPV</sequence>